<organism evidence="2 3">
    <name type="scientific">Saccharopolyspora halophila</name>
    <dbReference type="NCBI Taxonomy" id="405551"/>
    <lineage>
        <taxon>Bacteria</taxon>
        <taxon>Bacillati</taxon>
        <taxon>Actinomycetota</taxon>
        <taxon>Actinomycetes</taxon>
        <taxon>Pseudonocardiales</taxon>
        <taxon>Pseudonocardiaceae</taxon>
        <taxon>Saccharopolyspora</taxon>
    </lineage>
</organism>
<proteinExistence type="predicted"/>
<evidence type="ECO:0000313" key="3">
    <source>
        <dbReference type="Proteomes" id="UP001501218"/>
    </source>
</evidence>
<gene>
    <name evidence="2" type="ORF">GCM10009854_48130</name>
</gene>
<evidence type="ECO:0000256" key="1">
    <source>
        <dbReference type="SAM" id="Phobius"/>
    </source>
</evidence>
<keyword evidence="1" id="KW-1133">Transmembrane helix</keyword>
<sequence>MATMTVWKLDSATGAEEASKTLQELQKEQLITIYDAATVSWSASASKPKTKQLHHLAAGGAFGGGFWGLLFGMIFFVPLLGAAIGAATGAVAGSLSDVGIDDDFIRKTQDKVVPGTSALFLLTSDAVLDRIEERFAGSHFELIHTNPSNEQEKALRDVFEDSQAG</sequence>
<reference evidence="3" key="1">
    <citation type="journal article" date="2019" name="Int. J. Syst. Evol. Microbiol.">
        <title>The Global Catalogue of Microorganisms (GCM) 10K type strain sequencing project: providing services to taxonomists for standard genome sequencing and annotation.</title>
        <authorList>
            <consortium name="The Broad Institute Genomics Platform"/>
            <consortium name="The Broad Institute Genome Sequencing Center for Infectious Disease"/>
            <person name="Wu L."/>
            <person name="Ma J."/>
        </authorList>
    </citation>
    <scope>NUCLEOTIDE SEQUENCE [LARGE SCALE GENOMIC DNA]</scope>
    <source>
        <strain evidence="3">JCM 16221</strain>
    </source>
</reference>
<name>A0ABP5TWB8_9PSEU</name>
<keyword evidence="3" id="KW-1185">Reference proteome</keyword>
<keyword evidence="1" id="KW-0472">Membrane</keyword>
<dbReference type="EMBL" id="BAAARA010000024">
    <property type="protein sequence ID" value="GAA2362840.1"/>
    <property type="molecule type" value="Genomic_DNA"/>
</dbReference>
<protein>
    <submittedName>
        <fullName evidence="2">DUF1269 domain-containing protein</fullName>
    </submittedName>
</protein>
<dbReference type="InterPro" id="IPR009200">
    <property type="entry name" value="DUF1269_membrane"/>
</dbReference>
<comment type="caution">
    <text evidence="2">The sequence shown here is derived from an EMBL/GenBank/DDBJ whole genome shotgun (WGS) entry which is preliminary data.</text>
</comment>
<accession>A0ABP5TWB8</accession>
<keyword evidence="1" id="KW-0812">Transmembrane</keyword>
<evidence type="ECO:0000313" key="2">
    <source>
        <dbReference type="EMBL" id="GAA2362840.1"/>
    </source>
</evidence>
<feature type="transmembrane region" description="Helical" evidence="1">
    <location>
        <begin position="56"/>
        <end position="76"/>
    </location>
</feature>
<dbReference type="Proteomes" id="UP001501218">
    <property type="component" value="Unassembled WGS sequence"/>
</dbReference>
<dbReference type="Pfam" id="PF06897">
    <property type="entry name" value="DUF1269"/>
    <property type="match status" value="1"/>
</dbReference>
<dbReference type="RefSeq" id="WP_344137517.1">
    <property type="nucleotide sequence ID" value="NZ_BAAARA010000024.1"/>
</dbReference>